<keyword evidence="4 8" id="KW-0067">ATP-binding</keyword>
<dbReference type="GO" id="GO:0002161">
    <property type="term" value="F:aminoacyl-tRNA deacylase activity"/>
    <property type="evidence" value="ECO:0007669"/>
    <property type="project" value="InterPro"/>
</dbReference>
<dbReference type="Pfam" id="PF00133">
    <property type="entry name" value="tRNA-synt_1"/>
    <property type="match status" value="2"/>
</dbReference>
<dbReference type="GO" id="GO:0004832">
    <property type="term" value="F:valine-tRNA ligase activity"/>
    <property type="evidence" value="ECO:0007669"/>
    <property type="project" value="UniProtKB-UniRule"/>
</dbReference>
<dbReference type="InterPro" id="IPR009008">
    <property type="entry name" value="Val/Leu/Ile-tRNA-synth_edit"/>
</dbReference>
<dbReference type="PANTHER" id="PTHR11946:SF93">
    <property type="entry name" value="VALINE--TRNA LIGASE, CHLOROPLASTIC_MITOCHONDRIAL 2"/>
    <property type="match status" value="1"/>
</dbReference>
<evidence type="ECO:0000256" key="8">
    <source>
        <dbReference type="HAMAP-Rule" id="MF_02005"/>
    </source>
</evidence>
<dbReference type="STRING" id="1280514.AXFE_27380"/>
<evidence type="ECO:0000256" key="1">
    <source>
        <dbReference type="ARBA" id="ARBA00022490"/>
    </source>
</evidence>
<dbReference type="GO" id="GO:0005524">
    <property type="term" value="F:ATP binding"/>
    <property type="evidence" value="ECO:0007669"/>
    <property type="project" value="UniProtKB-UniRule"/>
</dbReference>
<dbReference type="InterPro" id="IPR013155">
    <property type="entry name" value="M/V/L/I-tRNA-synth_anticd-bd"/>
</dbReference>
<evidence type="ECO:0000256" key="5">
    <source>
        <dbReference type="ARBA" id="ARBA00022917"/>
    </source>
</evidence>
<dbReference type="NCBIfam" id="NF009687">
    <property type="entry name" value="PRK13208.1"/>
    <property type="match status" value="1"/>
</dbReference>
<dbReference type="InterPro" id="IPR033705">
    <property type="entry name" value="Anticodon_Ia_Val"/>
</dbReference>
<dbReference type="InterPro" id="IPR009080">
    <property type="entry name" value="tRNAsynth_Ia_anticodon-bd"/>
</dbReference>
<feature type="domain" description="Aminoacyl-tRNA synthetase class Ia" evidence="9">
    <location>
        <begin position="128"/>
        <end position="617"/>
    </location>
</feature>
<dbReference type="EC" id="6.1.1.9" evidence="8"/>
<dbReference type="InterPro" id="IPR002300">
    <property type="entry name" value="aa-tRNA-synth_Ia"/>
</dbReference>
<dbReference type="GO" id="GO:0005829">
    <property type="term" value="C:cytosol"/>
    <property type="evidence" value="ECO:0007669"/>
    <property type="project" value="TreeGrafter"/>
</dbReference>
<keyword evidence="3 8" id="KW-0547">Nucleotide-binding</keyword>
<dbReference type="OrthoDB" id="9810365at2"/>
<dbReference type="Gene3D" id="1.10.730.10">
    <property type="entry name" value="Isoleucyl-tRNA Synthetase, Domain 1"/>
    <property type="match status" value="1"/>
</dbReference>
<keyword evidence="5 8" id="KW-0648">Protein biosynthesis</keyword>
<dbReference type="SUPFAM" id="SSF52374">
    <property type="entry name" value="Nucleotidylyl transferase"/>
    <property type="match status" value="1"/>
</dbReference>
<feature type="short sequence motif" description="'KMSKS' region" evidence="8">
    <location>
        <begin position="582"/>
        <end position="586"/>
    </location>
</feature>
<comment type="subunit">
    <text evidence="8">Monomer.</text>
</comment>
<comment type="caution">
    <text evidence="11">The sequence shown here is derived from an EMBL/GenBank/DDBJ whole genome shotgun (WGS) entry which is preliminary data.</text>
</comment>
<dbReference type="AlphaFoldDB" id="A0A0D8HEV0"/>
<dbReference type="NCBIfam" id="NF000540">
    <property type="entry name" value="alt_ValS"/>
    <property type="match status" value="1"/>
</dbReference>
<dbReference type="CDD" id="cd07962">
    <property type="entry name" value="Anticodon_Ia_Val"/>
    <property type="match status" value="1"/>
</dbReference>
<dbReference type="PRINTS" id="PR00986">
    <property type="entry name" value="TRNASYNTHVAL"/>
</dbReference>
<dbReference type="InterPro" id="IPR014729">
    <property type="entry name" value="Rossmann-like_a/b/a_fold"/>
</dbReference>
<feature type="domain" description="Aminoacyl-tRNA synthetase class Ia" evidence="9">
    <location>
        <begin position="18"/>
        <end position="101"/>
    </location>
</feature>
<evidence type="ECO:0000313" key="11">
    <source>
        <dbReference type="EMBL" id="KJF16394.1"/>
    </source>
</evidence>
<comment type="function">
    <text evidence="8">Catalyzes the attachment of valine to tRNA(Val). As ValRS can inadvertently accommodate and process structurally similar amino acids such as threonine, to avoid such errors, it has a 'posttransfer' editing activity that hydrolyzes mischarged Thr-tRNA(Val) in a tRNA-dependent manner.</text>
</comment>
<dbReference type="InterPro" id="IPR002303">
    <property type="entry name" value="Valyl-tRNA_ligase"/>
</dbReference>
<keyword evidence="6 8" id="KW-0030">Aminoacyl-tRNA synthetase</keyword>
<evidence type="ECO:0000256" key="4">
    <source>
        <dbReference type="ARBA" id="ARBA00022840"/>
    </source>
</evidence>
<comment type="subcellular location">
    <subcellularLocation>
        <location evidence="8">Cytoplasm</location>
    </subcellularLocation>
</comment>
<accession>A0A0D8HEV0</accession>
<dbReference type="SUPFAM" id="SSF50677">
    <property type="entry name" value="ValRS/IleRS/LeuRS editing domain"/>
    <property type="match status" value="1"/>
</dbReference>
<protein>
    <recommendedName>
        <fullName evidence="8">Valine--tRNA ligase</fullName>
        <ecNumber evidence="8">6.1.1.9</ecNumber>
    </recommendedName>
    <alternativeName>
        <fullName evidence="8">Valyl-tRNA synthetase</fullName>
        <shortName evidence="8">ValRS</shortName>
    </alternativeName>
</protein>
<evidence type="ECO:0000256" key="7">
    <source>
        <dbReference type="ARBA" id="ARBA00047552"/>
    </source>
</evidence>
<reference evidence="11 12" key="1">
    <citation type="submission" date="2015-01" db="EMBL/GenBank/DDBJ databases">
        <title>Draft genome of the acidophilic iron oxidizer Acidithrix ferrooxidans strain Py-F3.</title>
        <authorList>
            <person name="Poehlein A."/>
            <person name="Eisen S."/>
            <person name="Schloemann M."/>
            <person name="Johnson B.D."/>
            <person name="Daniel R."/>
            <person name="Muehling M."/>
        </authorList>
    </citation>
    <scope>NUCLEOTIDE SEQUENCE [LARGE SCALE GENOMIC DNA]</scope>
    <source>
        <strain evidence="11 12">Py-F3</strain>
    </source>
</reference>
<evidence type="ECO:0000256" key="2">
    <source>
        <dbReference type="ARBA" id="ARBA00022598"/>
    </source>
</evidence>
<dbReference type="InterPro" id="IPR001412">
    <property type="entry name" value="aa-tRNA-synth_I_CS"/>
</dbReference>
<evidence type="ECO:0000256" key="6">
    <source>
        <dbReference type="ARBA" id="ARBA00023146"/>
    </source>
</evidence>
<keyword evidence="12" id="KW-1185">Reference proteome</keyword>
<dbReference type="PATRIC" id="fig|1280514.3.peg.3590"/>
<dbReference type="Proteomes" id="UP000032360">
    <property type="component" value="Unassembled WGS sequence"/>
</dbReference>
<dbReference type="EMBL" id="JXYS01000084">
    <property type="protein sequence ID" value="KJF16394.1"/>
    <property type="molecule type" value="Genomic_DNA"/>
</dbReference>
<dbReference type="SUPFAM" id="SSF47323">
    <property type="entry name" value="Anticodon-binding domain of a subclass of class I aminoacyl-tRNA synthetases"/>
    <property type="match status" value="1"/>
</dbReference>
<evidence type="ECO:0000259" key="10">
    <source>
        <dbReference type="Pfam" id="PF08264"/>
    </source>
</evidence>
<comment type="catalytic activity">
    <reaction evidence="7 8">
        <text>tRNA(Val) + L-valine + ATP = L-valyl-tRNA(Val) + AMP + diphosphate</text>
        <dbReference type="Rhea" id="RHEA:10704"/>
        <dbReference type="Rhea" id="RHEA-COMP:9672"/>
        <dbReference type="Rhea" id="RHEA-COMP:9708"/>
        <dbReference type="ChEBI" id="CHEBI:30616"/>
        <dbReference type="ChEBI" id="CHEBI:33019"/>
        <dbReference type="ChEBI" id="CHEBI:57762"/>
        <dbReference type="ChEBI" id="CHEBI:78442"/>
        <dbReference type="ChEBI" id="CHEBI:78537"/>
        <dbReference type="ChEBI" id="CHEBI:456215"/>
        <dbReference type="EC" id="6.1.1.9"/>
    </reaction>
</comment>
<dbReference type="Gene3D" id="3.40.50.620">
    <property type="entry name" value="HUPs"/>
    <property type="match status" value="2"/>
</dbReference>
<comment type="domain">
    <text evidence="8">ValRS has two distinct active sites: one for aminoacylation and one for editing. The misactivated threonine is translocated from the active site to the editing site.</text>
</comment>
<evidence type="ECO:0000313" key="12">
    <source>
        <dbReference type="Proteomes" id="UP000032360"/>
    </source>
</evidence>
<dbReference type="GO" id="GO:0006438">
    <property type="term" value="P:valyl-tRNA aminoacylation"/>
    <property type="evidence" value="ECO:0007669"/>
    <property type="project" value="UniProtKB-UniRule"/>
</dbReference>
<comment type="similarity">
    <text evidence="8">Belongs to the class-I aminoacyl-tRNA synthetase family. ValS type 2 subfamily.</text>
</comment>
<dbReference type="PANTHER" id="PTHR11946">
    <property type="entry name" value="VALYL-TRNA SYNTHETASES"/>
    <property type="match status" value="1"/>
</dbReference>
<dbReference type="HAMAP" id="MF_02005">
    <property type="entry name" value="Val_tRNA_synth_type2"/>
    <property type="match status" value="1"/>
</dbReference>
<dbReference type="InterPro" id="IPR048044">
    <property type="entry name" value="Valyl-tRNA_ligase_actino"/>
</dbReference>
<name>A0A0D8HEV0_9ACTN</name>
<feature type="domain" description="Methionyl/Valyl/Leucyl/Isoleucyl-tRNA synthetase anticodon-binding" evidence="10">
    <location>
        <begin position="665"/>
        <end position="831"/>
    </location>
</feature>
<comment type="caution">
    <text evidence="8">Lacks conserved residue(s) required for the propagation of feature annotation.</text>
</comment>
<keyword evidence="1 8" id="KW-0963">Cytoplasm</keyword>
<sequence length="881" mass="99248">MTFSVPEKPTLDGIEEKWSKNWEKSGVFTFREDDTTSPIFSIDTPPPTVSGSLHAGHVLSYTHTDIMARFKRMTGHNVFYPMGWDDNGLPTERRVQNYYGIACDPSISYVPTFVPTPPTDANAKPLPISRTNFVNACQKLTQEDEQAFEKLWRTLGLSVDWSKTYTTIGQRAQRVSQLSFIRLFKEGALYHGESPTLWDVDFQSAVSQAELEDKEEDGLFYSINFSLAGTSDQVEIQTTRPELLASCVALVANPKDPRYQSLFGKFAITPLFEVEVPILAHPLAEIDKGSGIAMICTFGDLTDVLWWKELNLALRPTIDRRGRLASIDFSDERFPSKNPNSANAFYSEIEGKTTKTARTTIAKTLEVHGFFHDQPKKVRHSVKYFEKGDKPLEVVTSWQWYIRTLAHKERLLELGKELHWNPPYMKVRYDNWVNGLASDWNISRQRYFGIPIPVWYPIDDEGQIDRLSPILPEEDELPIDPFQDTPSGYDPGQRGEKGGFIGDYDVMDTWATSSLTPQIASGWEENSDLFKRLFPMDLRPQGQDIIRTWLFYTILRSYLSEDRLPWKNTVISGFVLDPDRKKMSKSKGNVVTPMPLIEKHGADALRYWAANGRPGVDTAADENSMKIGRRLAIKVLNASKFALAIAASELDVQGVSEVELSPIDEAVIRDLEGVVANATKSLDSLDHTRGLEATETFFWSFCDNYLELIKIRAYGTSEQGVTFTTSQTLSARITALAVINTSLRLLAPYLPFATEEVWSWFESGSVHSQDWPNDLTIMDTAKAYLGKLTSPEATLKTGEANQIETSAIYQVLSKVRRAKSEAKTSMKSPVSKLKIVGSSSIIRNFELAKNDLMVALVTNQINLVNNEDQADLEVEIELAPR</sequence>
<keyword evidence="2 8" id="KW-0436">Ligase</keyword>
<dbReference type="PROSITE" id="PS00178">
    <property type="entry name" value="AA_TRNA_LIGASE_I"/>
    <property type="match status" value="1"/>
</dbReference>
<proteinExistence type="inferred from homology"/>
<gene>
    <name evidence="8 11" type="primary">valS</name>
    <name evidence="11" type="ORF">AXFE_27380</name>
</gene>
<evidence type="ECO:0000259" key="9">
    <source>
        <dbReference type="Pfam" id="PF00133"/>
    </source>
</evidence>
<dbReference type="Pfam" id="PF08264">
    <property type="entry name" value="Anticodon_1"/>
    <property type="match status" value="1"/>
</dbReference>
<feature type="binding site" evidence="8">
    <location>
        <position position="585"/>
    </location>
    <ligand>
        <name>ATP</name>
        <dbReference type="ChEBI" id="CHEBI:30616"/>
    </ligand>
</feature>
<organism evidence="11 12">
    <name type="scientific">Acidithrix ferrooxidans</name>
    <dbReference type="NCBI Taxonomy" id="1280514"/>
    <lineage>
        <taxon>Bacteria</taxon>
        <taxon>Bacillati</taxon>
        <taxon>Actinomycetota</taxon>
        <taxon>Acidimicrobiia</taxon>
        <taxon>Acidimicrobiales</taxon>
        <taxon>Acidimicrobiaceae</taxon>
        <taxon>Acidithrix</taxon>
    </lineage>
</organism>
<evidence type="ECO:0000256" key="3">
    <source>
        <dbReference type="ARBA" id="ARBA00022741"/>
    </source>
</evidence>
<dbReference type="InterPro" id="IPR022874">
    <property type="entry name" value="Valine-tRNA_ligase_type_2"/>
</dbReference>